<accession>A0AAD6ZX15</accession>
<dbReference type="GO" id="GO:0004497">
    <property type="term" value="F:monooxygenase activity"/>
    <property type="evidence" value="ECO:0007669"/>
    <property type="project" value="UniProtKB-KW"/>
</dbReference>
<dbReference type="SUPFAM" id="SSF51905">
    <property type="entry name" value="FAD/NAD(P)-binding domain"/>
    <property type="match status" value="1"/>
</dbReference>
<keyword evidence="4" id="KW-0560">Oxidoreductase</keyword>
<feature type="non-terminal residue" evidence="7">
    <location>
        <position position="429"/>
    </location>
</feature>
<keyword evidence="2" id="KW-0285">Flavoprotein</keyword>
<evidence type="ECO:0000256" key="4">
    <source>
        <dbReference type="ARBA" id="ARBA00023002"/>
    </source>
</evidence>
<comment type="similarity">
    <text evidence="1">Belongs to the paxM FAD-dependent monooxygenase family.</text>
</comment>
<dbReference type="InterPro" id="IPR002938">
    <property type="entry name" value="FAD-bd"/>
</dbReference>
<evidence type="ECO:0000256" key="3">
    <source>
        <dbReference type="ARBA" id="ARBA00022827"/>
    </source>
</evidence>
<dbReference type="Proteomes" id="UP001218218">
    <property type="component" value="Unassembled WGS sequence"/>
</dbReference>
<evidence type="ECO:0000259" key="6">
    <source>
        <dbReference type="Pfam" id="PF01494"/>
    </source>
</evidence>
<dbReference type="InterPro" id="IPR050493">
    <property type="entry name" value="FAD-dep_Monooxygenase_BioMet"/>
</dbReference>
<protein>
    <recommendedName>
        <fullName evidence="6">FAD-binding domain-containing protein</fullName>
    </recommendedName>
</protein>
<sequence length="429" mass="46775">GIAGLACAYTLGRSGHRVRVLERTDGSQACGCPPNMTKVLVEWSLEDELKRCRACRKTTFIRGAAGQEDVLQEAGGQFLLVSVCIKSSTAYRLVLSVGAVIIFNTPVTGVEETTPTPSVHLADGTALTADLIIGADGGKSVLREFVLEQKDAGTDGGHTFYTVMIPRERMTDADLAIWAEAPQWSIGLGDNRCAFGEPGNAYSLLVIWPDTDVPAAGDVPEGWGVSCPPSTVDLSAYDERIRRVFNMVSTIQRAKYVPRNHVEDWVDRSGRVLFVGDAAHSTIVRTNTAHPTSTPAHSIIHICICRPHSMAIEDAEALGVLMARLARAEKIPQLTEGVWELRQARCAFVHAGGLSNMVFSMLRCYTILSLRATSRAVLERYRGSCGTVQYRNTAARPPNLTVQGQFRWNVGTKLKVCHEYRPDFGAAKM</sequence>
<evidence type="ECO:0000313" key="7">
    <source>
        <dbReference type="EMBL" id="KAJ7342597.1"/>
    </source>
</evidence>
<dbReference type="InterPro" id="IPR036188">
    <property type="entry name" value="FAD/NAD-bd_sf"/>
</dbReference>
<reference evidence="7" key="1">
    <citation type="submission" date="2023-03" db="EMBL/GenBank/DDBJ databases">
        <title>Massive genome expansion in bonnet fungi (Mycena s.s.) driven by repeated elements and novel gene families across ecological guilds.</title>
        <authorList>
            <consortium name="Lawrence Berkeley National Laboratory"/>
            <person name="Harder C.B."/>
            <person name="Miyauchi S."/>
            <person name="Viragh M."/>
            <person name="Kuo A."/>
            <person name="Thoen E."/>
            <person name="Andreopoulos B."/>
            <person name="Lu D."/>
            <person name="Skrede I."/>
            <person name="Drula E."/>
            <person name="Henrissat B."/>
            <person name="Morin E."/>
            <person name="Kohler A."/>
            <person name="Barry K."/>
            <person name="LaButti K."/>
            <person name="Morin E."/>
            <person name="Salamov A."/>
            <person name="Lipzen A."/>
            <person name="Mereny Z."/>
            <person name="Hegedus B."/>
            <person name="Baldrian P."/>
            <person name="Stursova M."/>
            <person name="Weitz H."/>
            <person name="Taylor A."/>
            <person name="Grigoriev I.V."/>
            <person name="Nagy L.G."/>
            <person name="Martin F."/>
            <person name="Kauserud H."/>
        </authorList>
    </citation>
    <scope>NUCLEOTIDE SEQUENCE</scope>
    <source>
        <strain evidence="7">CBHHK002</strain>
    </source>
</reference>
<dbReference type="EMBL" id="JARIHO010000025">
    <property type="protein sequence ID" value="KAJ7342597.1"/>
    <property type="molecule type" value="Genomic_DNA"/>
</dbReference>
<name>A0AAD6ZX15_9AGAR</name>
<gene>
    <name evidence="7" type="ORF">DFH08DRAFT_703882</name>
</gene>
<evidence type="ECO:0000256" key="1">
    <source>
        <dbReference type="ARBA" id="ARBA00007992"/>
    </source>
</evidence>
<feature type="domain" description="FAD-binding" evidence="6">
    <location>
        <begin position="1"/>
        <end position="147"/>
    </location>
</feature>
<keyword evidence="8" id="KW-1185">Reference proteome</keyword>
<dbReference type="AlphaFoldDB" id="A0AAD6ZX15"/>
<evidence type="ECO:0000313" key="8">
    <source>
        <dbReference type="Proteomes" id="UP001218218"/>
    </source>
</evidence>
<keyword evidence="5" id="KW-0503">Monooxygenase</keyword>
<dbReference type="Pfam" id="PF01494">
    <property type="entry name" value="FAD_binding_3"/>
    <property type="match status" value="1"/>
</dbReference>
<comment type="caution">
    <text evidence="7">The sequence shown here is derived from an EMBL/GenBank/DDBJ whole genome shotgun (WGS) entry which is preliminary data.</text>
</comment>
<keyword evidence="3" id="KW-0274">FAD</keyword>
<evidence type="ECO:0000256" key="5">
    <source>
        <dbReference type="ARBA" id="ARBA00023033"/>
    </source>
</evidence>
<dbReference type="PANTHER" id="PTHR13789">
    <property type="entry name" value="MONOOXYGENASE"/>
    <property type="match status" value="1"/>
</dbReference>
<dbReference type="PRINTS" id="PR00420">
    <property type="entry name" value="RNGMNOXGNASE"/>
</dbReference>
<evidence type="ECO:0000256" key="2">
    <source>
        <dbReference type="ARBA" id="ARBA00022630"/>
    </source>
</evidence>
<dbReference type="Gene3D" id="3.50.50.60">
    <property type="entry name" value="FAD/NAD(P)-binding domain"/>
    <property type="match status" value="1"/>
</dbReference>
<proteinExistence type="inferred from homology"/>
<dbReference type="PANTHER" id="PTHR13789:SF309">
    <property type="entry name" value="PUTATIVE (AFU_ORTHOLOGUE AFUA_6G14510)-RELATED"/>
    <property type="match status" value="1"/>
</dbReference>
<dbReference type="GO" id="GO:0071949">
    <property type="term" value="F:FAD binding"/>
    <property type="evidence" value="ECO:0007669"/>
    <property type="project" value="InterPro"/>
</dbReference>
<organism evidence="7 8">
    <name type="scientific">Mycena albidolilacea</name>
    <dbReference type="NCBI Taxonomy" id="1033008"/>
    <lineage>
        <taxon>Eukaryota</taxon>
        <taxon>Fungi</taxon>
        <taxon>Dikarya</taxon>
        <taxon>Basidiomycota</taxon>
        <taxon>Agaricomycotina</taxon>
        <taxon>Agaricomycetes</taxon>
        <taxon>Agaricomycetidae</taxon>
        <taxon>Agaricales</taxon>
        <taxon>Marasmiineae</taxon>
        <taxon>Mycenaceae</taxon>
        <taxon>Mycena</taxon>
    </lineage>
</organism>